<dbReference type="RefSeq" id="WP_203760899.1">
    <property type="nucleotide sequence ID" value="NZ_BAAABO010000006.1"/>
</dbReference>
<protein>
    <submittedName>
        <fullName evidence="6">TetR family transcriptional regulator</fullName>
    </submittedName>
</protein>
<keyword evidence="2 4" id="KW-0238">DNA-binding</keyword>
<dbReference type="InterPro" id="IPR001647">
    <property type="entry name" value="HTH_TetR"/>
</dbReference>
<dbReference type="InterPro" id="IPR036271">
    <property type="entry name" value="Tet_transcr_reg_TetR-rel_C_sf"/>
</dbReference>
<dbReference type="Proteomes" id="UP000609879">
    <property type="component" value="Unassembled WGS sequence"/>
</dbReference>
<dbReference type="PRINTS" id="PR00455">
    <property type="entry name" value="HTHTETR"/>
</dbReference>
<dbReference type="EMBL" id="BOMI01000024">
    <property type="protein sequence ID" value="GID72960.1"/>
    <property type="molecule type" value="Genomic_DNA"/>
</dbReference>
<dbReference type="Gene3D" id="1.10.357.10">
    <property type="entry name" value="Tetracycline Repressor, domain 2"/>
    <property type="match status" value="1"/>
</dbReference>
<keyword evidence="3" id="KW-0804">Transcription</keyword>
<accession>A0ABQ3XZA3</accession>
<dbReference type="PANTHER" id="PTHR30055:SF234">
    <property type="entry name" value="HTH-TYPE TRANSCRIPTIONAL REGULATOR BETI"/>
    <property type="match status" value="1"/>
</dbReference>
<evidence type="ECO:0000259" key="5">
    <source>
        <dbReference type="PROSITE" id="PS50977"/>
    </source>
</evidence>
<evidence type="ECO:0000256" key="3">
    <source>
        <dbReference type="ARBA" id="ARBA00023163"/>
    </source>
</evidence>
<organism evidence="6 7">
    <name type="scientific">Paractinoplanes deccanensis</name>
    <dbReference type="NCBI Taxonomy" id="113561"/>
    <lineage>
        <taxon>Bacteria</taxon>
        <taxon>Bacillati</taxon>
        <taxon>Actinomycetota</taxon>
        <taxon>Actinomycetes</taxon>
        <taxon>Micromonosporales</taxon>
        <taxon>Micromonosporaceae</taxon>
        <taxon>Paractinoplanes</taxon>
    </lineage>
</organism>
<keyword evidence="1" id="KW-0805">Transcription regulation</keyword>
<evidence type="ECO:0000313" key="6">
    <source>
        <dbReference type="EMBL" id="GID72960.1"/>
    </source>
</evidence>
<feature type="domain" description="HTH tetR-type" evidence="5">
    <location>
        <begin position="13"/>
        <end position="72"/>
    </location>
</feature>
<evidence type="ECO:0000256" key="2">
    <source>
        <dbReference type="ARBA" id="ARBA00023125"/>
    </source>
</evidence>
<dbReference type="InterPro" id="IPR049445">
    <property type="entry name" value="TetR_SbtR-like_C"/>
</dbReference>
<dbReference type="InterPro" id="IPR050109">
    <property type="entry name" value="HTH-type_TetR-like_transc_reg"/>
</dbReference>
<dbReference type="PANTHER" id="PTHR30055">
    <property type="entry name" value="HTH-TYPE TRANSCRIPTIONAL REGULATOR RUTR"/>
    <property type="match status" value="1"/>
</dbReference>
<dbReference type="Pfam" id="PF21597">
    <property type="entry name" value="TetR_C_43"/>
    <property type="match status" value="1"/>
</dbReference>
<evidence type="ECO:0000313" key="7">
    <source>
        <dbReference type="Proteomes" id="UP000609879"/>
    </source>
</evidence>
<name>A0ABQ3XZA3_9ACTN</name>
<evidence type="ECO:0000256" key="4">
    <source>
        <dbReference type="PROSITE-ProRule" id="PRU00335"/>
    </source>
</evidence>
<sequence length="188" mass="20467">MTKATRPLRADAQRNRDAILAAARETFETEGVLTSLDGIALRAGVGNATLYRNFPTREDLLAAVMQTSTTAALGHADELSRTRTPREAVAEWLVWLSWQLRIWHDLPVCLADAHDDPDSPVQAAGNPLLERTATLLDNAKATGDVPAAVTADEVYELVLALSWAIDRFGDTEQAARRRVTMATAGIFT</sequence>
<proteinExistence type="predicted"/>
<comment type="caution">
    <text evidence="6">The sequence shown here is derived from an EMBL/GenBank/DDBJ whole genome shotgun (WGS) entry which is preliminary data.</text>
</comment>
<dbReference type="Pfam" id="PF00440">
    <property type="entry name" value="TetR_N"/>
    <property type="match status" value="1"/>
</dbReference>
<dbReference type="SUPFAM" id="SSF48498">
    <property type="entry name" value="Tetracyclin repressor-like, C-terminal domain"/>
    <property type="match status" value="1"/>
</dbReference>
<feature type="DNA-binding region" description="H-T-H motif" evidence="4">
    <location>
        <begin position="35"/>
        <end position="54"/>
    </location>
</feature>
<dbReference type="PROSITE" id="PS50977">
    <property type="entry name" value="HTH_TETR_2"/>
    <property type="match status" value="1"/>
</dbReference>
<dbReference type="SUPFAM" id="SSF46689">
    <property type="entry name" value="Homeodomain-like"/>
    <property type="match status" value="1"/>
</dbReference>
<keyword evidence="7" id="KW-1185">Reference proteome</keyword>
<dbReference type="InterPro" id="IPR009057">
    <property type="entry name" value="Homeodomain-like_sf"/>
</dbReference>
<evidence type="ECO:0000256" key="1">
    <source>
        <dbReference type="ARBA" id="ARBA00023015"/>
    </source>
</evidence>
<reference evidence="6 7" key="1">
    <citation type="submission" date="2021-01" db="EMBL/GenBank/DDBJ databases">
        <title>Whole genome shotgun sequence of Actinoplanes deccanensis NBRC 13994.</title>
        <authorList>
            <person name="Komaki H."/>
            <person name="Tamura T."/>
        </authorList>
    </citation>
    <scope>NUCLEOTIDE SEQUENCE [LARGE SCALE GENOMIC DNA]</scope>
    <source>
        <strain evidence="6 7">NBRC 13994</strain>
    </source>
</reference>
<gene>
    <name evidence="6" type="ORF">Ade02nite_16010</name>
</gene>